<keyword evidence="16" id="KW-0379">Hydroxylation</keyword>
<feature type="compositionally biased region" description="Basic and acidic residues" evidence="17">
    <location>
        <begin position="1"/>
        <end position="13"/>
    </location>
</feature>
<evidence type="ECO:0000256" key="5">
    <source>
        <dbReference type="ARBA" id="ARBA00022588"/>
    </source>
</evidence>
<evidence type="ECO:0000256" key="1">
    <source>
        <dbReference type="ARBA" id="ARBA00003654"/>
    </source>
</evidence>
<reference evidence="19" key="2">
    <citation type="submission" date="2025-09" db="UniProtKB">
        <authorList>
            <consortium name="Ensembl"/>
        </authorList>
    </citation>
    <scope>IDENTIFICATION</scope>
</reference>
<dbReference type="Ensembl" id="ENSSPUT00000010678.1">
    <property type="protein sequence ID" value="ENSSPUP00000010023.1"/>
    <property type="gene ID" value="ENSSPUG00000007747.1"/>
</dbReference>
<dbReference type="InterPro" id="IPR002181">
    <property type="entry name" value="Fibrinogen_a/b/g_C_dom"/>
</dbReference>
<keyword evidence="13" id="KW-1015">Disulfide bond</keyword>
<evidence type="ECO:0000256" key="12">
    <source>
        <dbReference type="ARBA" id="ARBA00023119"/>
    </source>
</evidence>
<evidence type="ECO:0000256" key="7">
    <source>
        <dbReference type="ARBA" id="ARBA00022729"/>
    </source>
</evidence>
<organism evidence="19 20">
    <name type="scientific">Sphenodon punctatus</name>
    <name type="common">Tuatara</name>
    <name type="synonym">Hatteria punctata</name>
    <dbReference type="NCBI Taxonomy" id="8508"/>
    <lineage>
        <taxon>Eukaryota</taxon>
        <taxon>Metazoa</taxon>
        <taxon>Chordata</taxon>
        <taxon>Craniata</taxon>
        <taxon>Vertebrata</taxon>
        <taxon>Euteleostomi</taxon>
        <taxon>Lepidosauria</taxon>
        <taxon>Sphenodontia</taxon>
        <taxon>Sphenodontidae</taxon>
        <taxon>Sphenodon</taxon>
    </lineage>
</organism>
<evidence type="ECO:0000259" key="18">
    <source>
        <dbReference type="PROSITE" id="PS51406"/>
    </source>
</evidence>
<dbReference type="InterPro" id="IPR014716">
    <property type="entry name" value="Fibrinogen_a/b/g_C_1"/>
</dbReference>
<dbReference type="GO" id="GO:0003823">
    <property type="term" value="F:antigen binding"/>
    <property type="evidence" value="ECO:0007669"/>
    <property type="project" value="TreeGrafter"/>
</dbReference>
<evidence type="ECO:0000256" key="6">
    <source>
        <dbReference type="ARBA" id="ARBA00022723"/>
    </source>
</evidence>
<keyword evidence="6" id="KW-0479">Metal-binding</keyword>
<dbReference type="AlphaFoldDB" id="A0A8D0L5Y8"/>
<sequence>MKGGCKADVDREGVPGMGGTGKAWKGERRDRGGAKCTGARNCMQLLSRGNKLTGWYTIYLQDCRPLSVLCDMHTDGRGWIVFQRRVDGSVDFFREWNSYKIGFGSQVTEFWLGNDNIHNLLGTGGSLRIDFRDFENEHVFAKYKSFKILGEKAKYELILGNFTGGTAGDSLSSHNNMPFSTRDRDNDKNIALNCPWRFRGAWWYNSCHTSNLNGIYWIGKQEEFATGINWLTGKGYYYSYKFTVMKLRPV</sequence>
<keyword evidence="7" id="KW-0732">Signal</keyword>
<evidence type="ECO:0000256" key="9">
    <source>
        <dbReference type="ARBA" id="ARBA00022737"/>
    </source>
</evidence>
<dbReference type="Gene3D" id="3.90.215.10">
    <property type="entry name" value="Gamma Fibrinogen, chain A, domain 1"/>
    <property type="match status" value="1"/>
</dbReference>
<evidence type="ECO:0000256" key="13">
    <source>
        <dbReference type="ARBA" id="ARBA00023157"/>
    </source>
</evidence>
<comment type="subcellular location">
    <subcellularLocation>
        <location evidence="2">Secreted</location>
    </subcellularLocation>
</comment>
<dbReference type="CDD" id="cd00087">
    <property type="entry name" value="FReD"/>
    <property type="match status" value="1"/>
</dbReference>
<dbReference type="SUPFAM" id="SSF56496">
    <property type="entry name" value="Fibrinogen C-terminal domain-like"/>
    <property type="match status" value="1"/>
</dbReference>
<dbReference type="GO" id="GO:0001867">
    <property type="term" value="P:complement activation, lectin pathway"/>
    <property type="evidence" value="ECO:0007669"/>
    <property type="project" value="TreeGrafter"/>
</dbReference>
<accession>A0A8D0L5Y8</accession>
<dbReference type="GO" id="GO:0030246">
    <property type="term" value="F:carbohydrate binding"/>
    <property type="evidence" value="ECO:0007669"/>
    <property type="project" value="UniProtKB-KW"/>
</dbReference>
<evidence type="ECO:0000256" key="11">
    <source>
        <dbReference type="ARBA" id="ARBA00022859"/>
    </source>
</evidence>
<evidence type="ECO:0000256" key="2">
    <source>
        <dbReference type="ARBA" id="ARBA00004613"/>
    </source>
</evidence>
<dbReference type="GO" id="GO:0046872">
    <property type="term" value="F:metal ion binding"/>
    <property type="evidence" value="ECO:0007669"/>
    <property type="project" value="UniProtKB-KW"/>
</dbReference>
<dbReference type="InterPro" id="IPR020837">
    <property type="entry name" value="Fibrinogen_CS"/>
</dbReference>
<keyword evidence="9" id="KW-0677">Repeat</keyword>
<keyword evidence="15" id="KW-0800">Toxin</keyword>
<feature type="domain" description="Fibrinogen C-terminal" evidence="18">
    <location>
        <begin position="33"/>
        <end position="250"/>
    </location>
</feature>
<keyword evidence="10" id="KW-0106">Calcium</keyword>
<keyword evidence="11" id="KW-0391">Immunity</keyword>
<dbReference type="PROSITE" id="PS51406">
    <property type="entry name" value="FIBRINOGEN_C_2"/>
    <property type="match status" value="1"/>
</dbReference>
<reference evidence="19" key="1">
    <citation type="submission" date="2025-08" db="UniProtKB">
        <authorList>
            <consortium name="Ensembl"/>
        </authorList>
    </citation>
    <scope>IDENTIFICATION</scope>
</reference>
<keyword evidence="14" id="KW-0325">Glycoprotein</keyword>
<evidence type="ECO:0000256" key="8">
    <source>
        <dbReference type="ARBA" id="ARBA00022734"/>
    </source>
</evidence>
<dbReference type="PROSITE" id="PS00514">
    <property type="entry name" value="FIBRINOGEN_C_1"/>
    <property type="match status" value="1"/>
</dbReference>
<keyword evidence="15" id="KW-1216">Complement system impairing toxin</keyword>
<dbReference type="GO" id="GO:0005102">
    <property type="term" value="F:signaling receptor binding"/>
    <property type="evidence" value="ECO:0007669"/>
    <property type="project" value="TreeGrafter"/>
</dbReference>
<keyword evidence="12" id="KW-0176">Collagen</keyword>
<dbReference type="SMART" id="SM00186">
    <property type="entry name" value="FBG"/>
    <property type="match status" value="1"/>
</dbReference>
<dbReference type="OMA" id="RGPRSCK"/>
<dbReference type="PANTHER" id="PTHR19143">
    <property type="entry name" value="FIBRINOGEN/TENASCIN/ANGIOPOEITIN"/>
    <property type="match status" value="1"/>
</dbReference>
<proteinExistence type="inferred from homology"/>
<dbReference type="GO" id="GO:0005581">
    <property type="term" value="C:collagen trimer"/>
    <property type="evidence" value="ECO:0007669"/>
    <property type="project" value="UniProtKB-KW"/>
</dbReference>
<comment type="function">
    <text evidence="1">Initiates complement activation and/or interferes in platelet aggregation and/or blood coagulation.</text>
</comment>
<dbReference type="GeneTree" id="ENSGT00940000157531"/>
<evidence type="ECO:0000313" key="19">
    <source>
        <dbReference type="Ensembl" id="ENSSPUP00000010023.1"/>
    </source>
</evidence>
<keyword evidence="20" id="KW-1185">Reference proteome</keyword>
<keyword evidence="8" id="KW-0430">Lectin</keyword>
<evidence type="ECO:0000256" key="16">
    <source>
        <dbReference type="ARBA" id="ARBA00023278"/>
    </source>
</evidence>
<dbReference type="GO" id="GO:0097367">
    <property type="term" value="F:carbohydrate derivative binding"/>
    <property type="evidence" value="ECO:0007669"/>
    <property type="project" value="TreeGrafter"/>
</dbReference>
<dbReference type="InterPro" id="IPR050373">
    <property type="entry name" value="Fibrinogen_C-term_domain"/>
</dbReference>
<dbReference type="PANTHER" id="PTHR19143:SF433">
    <property type="entry name" value="FICOLIN-2"/>
    <property type="match status" value="1"/>
</dbReference>
<comment type="similarity">
    <text evidence="3">Belongs to the ficolin lectin family. Veficolin subfamily.</text>
</comment>
<dbReference type="Pfam" id="PF00147">
    <property type="entry name" value="Fibrinogen_C"/>
    <property type="match status" value="1"/>
</dbReference>
<keyword evidence="5" id="KW-0399">Innate immunity</keyword>
<dbReference type="Proteomes" id="UP000694392">
    <property type="component" value="Unplaced"/>
</dbReference>
<evidence type="ECO:0000256" key="4">
    <source>
        <dbReference type="ARBA" id="ARBA00022525"/>
    </source>
</evidence>
<name>A0A8D0L5Y8_SPHPU</name>
<evidence type="ECO:0000256" key="17">
    <source>
        <dbReference type="SAM" id="MobiDB-lite"/>
    </source>
</evidence>
<feature type="region of interest" description="Disordered" evidence="17">
    <location>
        <begin position="1"/>
        <end position="31"/>
    </location>
</feature>
<keyword evidence="4" id="KW-0964">Secreted</keyword>
<dbReference type="GO" id="GO:0005615">
    <property type="term" value="C:extracellular space"/>
    <property type="evidence" value="ECO:0007669"/>
    <property type="project" value="TreeGrafter"/>
</dbReference>
<evidence type="ECO:0000256" key="14">
    <source>
        <dbReference type="ARBA" id="ARBA00023180"/>
    </source>
</evidence>
<dbReference type="FunFam" id="3.90.215.10:FF:000001">
    <property type="entry name" value="Tenascin isoform 1"/>
    <property type="match status" value="1"/>
</dbReference>
<protein>
    <recommendedName>
        <fullName evidence="18">Fibrinogen C-terminal domain-containing protein</fullName>
    </recommendedName>
</protein>
<evidence type="ECO:0000256" key="15">
    <source>
        <dbReference type="ARBA" id="ARBA00023220"/>
    </source>
</evidence>
<evidence type="ECO:0000313" key="20">
    <source>
        <dbReference type="Proteomes" id="UP000694392"/>
    </source>
</evidence>
<evidence type="ECO:0000256" key="10">
    <source>
        <dbReference type="ARBA" id="ARBA00022837"/>
    </source>
</evidence>
<dbReference type="InterPro" id="IPR036056">
    <property type="entry name" value="Fibrinogen-like_C"/>
</dbReference>
<evidence type="ECO:0000256" key="3">
    <source>
        <dbReference type="ARBA" id="ARBA00006932"/>
    </source>
</evidence>